<evidence type="ECO:0000313" key="2">
    <source>
        <dbReference type="EMBL" id="OMO53231.1"/>
    </source>
</evidence>
<keyword evidence="3" id="KW-1185">Reference proteome</keyword>
<evidence type="ECO:0000313" key="3">
    <source>
        <dbReference type="Proteomes" id="UP000188268"/>
    </source>
</evidence>
<accession>A0A1R3G578</accession>
<comment type="caution">
    <text evidence="2">The sequence shown here is derived from an EMBL/GenBank/DDBJ whole genome shotgun (WGS) entry which is preliminary data.</text>
</comment>
<feature type="region of interest" description="Disordered" evidence="1">
    <location>
        <begin position="42"/>
        <end position="81"/>
    </location>
</feature>
<proteinExistence type="predicted"/>
<dbReference type="Proteomes" id="UP000188268">
    <property type="component" value="Unassembled WGS sequence"/>
</dbReference>
<gene>
    <name evidence="2" type="ORF">CCACVL1_28790</name>
</gene>
<name>A0A1R3G578_COCAP</name>
<protein>
    <submittedName>
        <fullName evidence="2">Uncharacterized protein</fullName>
    </submittedName>
</protein>
<dbReference type="EMBL" id="AWWV01015247">
    <property type="protein sequence ID" value="OMO53231.1"/>
    <property type="molecule type" value="Genomic_DNA"/>
</dbReference>
<reference evidence="2 3" key="1">
    <citation type="submission" date="2013-09" db="EMBL/GenBank/DDBJ databases">
        <title>Corchorus capsularis genome sequencing.</title>
        <authorList>
            <person name="Alam M."/>
            <person name="Haque M.S."/>
            <person name="Islam M.S."/>
            <person name="Emdad E.M."/>
            <person name="Islam M.M."/>
            <person name="Ahmed B."/>
            <person name="Halim A."/>
            <person name="Hossen Q.M.M."/>
            <person name="Hossain M.Z."/>
            <person name="Ahmed R."/>
            <person name="Khan M.M."/>
            <person name="Islam R."/>
            <person name="Rashid M.M."/>
            <person name="Khan S.A."/>
            <person name="Rahman M.S."/>
            <person name="Alam M."/>
        </authorList>
    </citation>
    <scope>NUCLEOTIDE SEQUENCE [LARGE SCALE GENOMIC DNA]</scope>
    <source>
        <strain evidence="3">cv. CVL-1</strain>
        <tissue evidence="2">Whole seedling</tissue>
    </source>
</reference>
<sequence>MSRQNAYSFWLWNQKIANRNEARQREHATSLMIGKFSQLHAKAESLPTMTEKKKTSIVEEEEKQEERTQDQKQSSPLSEFLESNTEAIDVLKSSWNRSSARTFERESCCEKE</sequence>
<dbReference type="Gramene" id="OMO53231">
    <property type="protein sequence ID" value="OMO53231"/>
    <property type="gene ID" value="CCACVL1_28790"/>
</dbReference>
<dbReference type="AlphaFoldDB" id="A0A1R3G578"/>
<organism evidence="2 3">
    <name type="scientific">Corchorus capsularis</name>
    <name type="common">Jute</name>
    <dbReference type="NCBI Taxonomy" id="210143"/>
    <lineage>
        <taxon>Eukaryota</taxon>
        <taxon>Viridiplantae</taxon>
        <taxon>Streptophyta</taxon>
        <taxon>Embryophyta</taxon>
        <taxon>Tracheophyta</taxon>
        <taxon>Spermatophyta</taxon>
        <taxon>Magnoliopsida</taxon>
        <taxon>eudicotyledons</taxon>
        <taxon>Gunneridae</taxon>
        <taxon>Pentapetalae</taxon>
        <taxon>rosids</taxon>
        <taxon>malvids</taxon>
        <taxon>Malvales</taxon>
        <taxon>Malvaceae</taxon>
        <taxon>Grewioideae</taxon>
        <taxon>Apeibeae</taxon>
        <taxon>Corchorus</taxon>
    </lineage>
</organism>
<evidence type="ECO:0000256" key="1">
    <source>
        <dbReference type="SAM" id="MobiDB-lite"/>
    </source>
</evidence>